<evidence type="ECO:0000259" key="1">
    <source>
        <dbReference type="Pfam" id="PF14397"/>
    </source>
</evidence>
<accession>A0A285MR23</accession>
<dbReference type="RefSeq" id="WP_097045105.1">
    <property type="nucleotide sequence ID" value="NZ_OBEH01000002.1"/>
</dbReference>
<feature type="domain" description="Alpha-L-glutamate ligase-related protein ATP-grasp" evidence="1">
    <location>
        <begin position="71"/>
        <end position="335"/>
    </location>
</feature>
<dbReference type="InterPro" id="IPR039523">
    <property type="entry name" value="RimK-rel_E_lig_ATP-grasp"/>
</dbReference>
<evidence type="ECO:0000313" key="2">
    <source>
        <dbReference type="EMBL" id="SNY99615.1"/>
    </source>
</evidence>
<dbReference type="EMBL" id="OBEH01000002">
    <property type="protein sequence ID" value="SNY99615.1"/>
    <property type="molecule type" value="Genomic_DNA"/>
</dbReference>
<sequence>MGENVEILRSILKDKRKKNLPLLVFEFLNLWVIHKEVPTHYFSRFLYRKEFSNYKDFIPTKKYLKLISSQKIHNPQFVSLLENKLLFALFCEKHNVPVPRMVGFNSNNMFYYDNNITYLKSKQDLIGFYQKYFSDTTNGKIFIKSIDTKGGEGIYMLDIQNYNSQIQSIGHLILLGSYIHQEGVTQNIEVDKIYGKSINTLRFDVVIDNFLKSHLLGVVMRFGAGGSIIDNRSKGGFFISVNRDNGKLLKSGFQKMKYGGAEFTSHPDTGFLFEGYDIPFYSEAKQLALDMSSLIPNKLVGWDIAITPSGPIVIEGNHDTNITMSEVNYGGYLKHPVVRELLDSL</sequence>
<evidence type="ECO:0000313" key="3">
    <source>
        <dbReference type="Proteomes" id="UP000219048"/>
    </source>
</evidence>
<proteinExistence type="predicted"/>
<reference evidence="3" key="1">
    <citation type="submission" date="2017-09" db="EMBL/GenBank/DDBJ databases">
        <authorList>
            <person name="Varghese N."/>
            <person name="Submissions S."/>
        </authorList>
    </citation>
    <scope>NUCLEOTIDE SEQUENCE [LARGE SCALE GENOMIC DNA]</scope>
    <source>
        <strain evidence="3">DSM 25885</strain>
    </source>
</reference>
<protein>
    <submittedName>
        <fullName evidence="2">Sugar-transfer associated ATP-grasp</fullName>
    </submittedName>
</protein>
<dbReference type="AlphaFoldDB" id="A0A285MR23"/>
<dbReference type="Pfam" id="PF14397">
    <property type="entry name" value="ATPgrasp_ST"/>
    <property type="match status" value="1"/>
</dbReference>
<organism evidence="2 3">
    <name type="scientific">Flagellimonas pacifica</name>
    <dbReference type="NCBI Taxonomy" id="1247520"/>
    <lineage>
        <taxon>Bacteria</taxon>
        <taxon>Pseudomonadati</taxon>
        <taxon>Bacteroidota</taxon>
        <taxon>Flavobacteriia</taxon>
        <taxon>Flavobacteriales</taxon>
        <taxon>Flavobacteriaceae</taxon>
        <taxon>Flagellimonas</taxon>
    </lineage>
</organism>
<dbReference type="SUPFAM" id="SSF56059">
    <property type="entry name" value="Glutathione synthetase ATP-binding domain-like"/>
    <property type="match status" value="1"/>
</dbReference>
<gene>
    <name evidence="2" type="ORF">SAMN06265377_1426</name>
</gene>
<dbReference type="OrthoDB" id="6315394at2"/>
<keyword evidence="3" id="KW-1185">Reference proteome</keyword>
<dbReference type="Proteomes" id="UP000219048">
    <property type="component" value="Unassembled WGS sequence"/>
</dbReference>
<name>A0A285MR23_9FLAO</name>